<dbReference type="EMBL" id="ML741812">
    <property type="protein sequence ID" value="KAE8324986.1"/>
    <property type="molecule type" value="Genomic_DNA"/>
</dbReference>
<gene>
    <name evidence="2" type="ORF">BDV39DRAFT_112343</name>
</gene>
<sequence>MDGGYTSLFVSCKGDMDSPPRQTTRLPTHHCIRCLSANHGMARPMDMIEDPPAQIQNQFCFPTRLIIVQTGDFMTMPVNLWEPPLALDENNLSIFVLSIAEGSQDRRRIFPRRRSIHTRDVFGSLTESMMIVIVPHSALAWALSQQLWPGPSWLILFLTKKWHSFFCFLFFFFFYFFSPLSPTKTASSEL</sequence>
<keyword evidence="1" id="KW-0472">Membrane</keyword>
<protein>
    <submittedName>
        <fullName evidence="2">Uncharacterized protein</fullName>
    </submittedName>
</protein>
<evidence type="ECO:0000313" key="3">
    <source>
        <dbReference type="Proteomes" id="UP000325945"/>
    </source>
</evidence>
<organism evidence="2 3">
    <name type="scientific">Aspergillus sergii</name>
    <dbReference type="NCBI Taxonomy" id="1034303"/>
    <lineage>
        <taxon>Eukaryota</taxon>
        <taxon>Fungi</taxon>
        <taxon>Dikarya</taxon>
        <taxon>Ascomycota</taxon>
        <taxon>Pezizomycotina</taxon>
        <taxon>Eurotiomycetes</taxon>
        <taxon>Eurotiomycetidae</taxon>
        <taxon>Eurotiales</taxon>
        <taxon>Aspergillaceae</taxon>
        <taxon>Aspergillus</taxon>
        <taxon>Aspergillus subgen. Circumdati</taxon>
    </lineage>
</organism>
<evidence type="ECO:0000313" key="2">
    <source>
        <dbReference type="EMBL" id="KAE8324986.1"/>
    </source>
</evidence>
<reference evidence="3" key="1">
    <citation type="submission" date="2019-04" db="EMBL/GenBank/DDBJ databases">
        <title>Friends and foes A comparative genomics studyof 23 Aspergillus species from section Flavi.</title>
        <authorList>
            <consortium name="DOE Joint Genome Institute"/>
            <person name="Kjaerbolling I."/>
            <person name="Vesth T."/>
            <person name="Frisvad J.C."/>
            <person name="Nybo J.L."/>
            <person name="Theobald S."/>
            <person name="Kildgaard S."/>
            <person name="Isbrandt T."/>
            <person name="Kuo A."/>
            <person name="Sato A."/>
            <person name="Lyhne E.K."/>
            <person name="Kogle M.E."/>
            <person name="Wiebenga A."/>
            <person name="Kun R.S."/>
            <person name="Lubbers R.J."/>
            <person name="Makela M.R."/>
            <person name="Barry K."/>
            <person name="Chovatia M."/>
            <person name="Clum A."/>
            <person name="Daum C."/>
            <person name="Haridas S."/>
            <person name="He G."/>
            <person name="LaButti K."/>
            <person name="Lipzen A."/>
            <person name="Mondo S."/>
            <person name="Riley R."/>
            <person name="Salamov A."/>
            <person name="Simmons B.A."/>
            <person name="Magnuson J.K."/>
            <person name="Henrissat B."/>
            <person name="Mortensen U.H."/>
            <person name="Larsen T.O."/>
            <person name="Devries R.P."/>
            <person name="Grigoriev I.V."/>
            <person name="Machida M."/>
            <person name="Baker S.E."/>
            <person name="Andersen M.R."/>
        </authorList>
    </citation>
    <scope>NUCLEOTIDE SEQUENCE [LARGE SCALE GENOMIC DNA]</scope>
    <source>
        <strain evidence="3">CBS 130017</strain>
    </source>
</reference>
<keyword evidence="1" id="KW-0812">Transmembrane</keyword>
<name>A0A5N6WXX6_9EURO</name>
<keyword evidence="1" id="KW-1133">Transmembrane helix</keyword>
<accession>A0A5N6WXX6</accession>
<dbReference type="AlphaFoldDB" id="A0A5N6WXX6"/>
<keyword evidence="3" id="KW-1185">Reference proteome</keyword>
<proteinExistence type="predicted"/>
<feature type="transmembrane region" description="Helical" evidence="1">
    <location>
        <begin position="162"/>
        <end position="180"/>
    </location>
</feature>
<evidence type="ECO:0000256" key="1">
    <source>
        <dbReference type="SAM" id="Phobius"/>
    </source>
</evidence>
<dbReference type="Proteomes" id="UP000325945">
    <property type="component" value="Unassembled WGS sequence"/>
</dbReference>
<feature type="transmembrane region" description="Helical" evidence="1">
    <location>
        <begin position="121"/>
        <end position="142"/>
    </location>
</feature>